<evidence type="ECO:0000313" key="20">
    <source>
        <dbReference type="EMBL" id="GME69182.1"/>
    </source>
</evidence>
<evidence type="ECO:0000256" key="5">
    <source>
        <dbReference type="ARBA" id="ARBA00006288"/>
    </source>
</evidence>
<dbReference type="AlphaFoldDB" id="A0A9W6WH36"/>
<dbReference type="InterPro" id="IPR036250">
    <property type="entry name" value="AcylCo_DH-like_C"/>
</dbReference>
<dbReference type="Gene3D" id="1.20.140.10">
    <property type="entry name" value="Butyryl-CoA Dehydrogenase, subunit A, domain 3"/>
    <property type="match status" value="2"/>
</dbReference>
<feature type="domain" description="Acyl-CoA oxidase/dehydrogenase middle" evidence="17">
    <location>
        <begin position="154"/>
        <end position="263"/>
    </location>
</feature>
<keyword evidence="6 12" id="KW-0285">Flavoprotein</keyword>
<keyword evidence="8" id="KW-0276">Fatty acid metabolism</keyword>
<feature type="active site" description="Proton acceptor" evidence="13">
    <location>
        <position position="450"/>
    </location>
</feature>
<dbReference type="InterPro" id="IPR002655">
    <property type="entry name" value="Acyl-CoA_oxidase_C"/>
</dbReference>
<dbReference type="InterPro" id="IPR009100">
    <property type="entry name" value="AcylCoA_DH/oxidase_NM_dom_sf"/>
</dbReference>
<dbReference type="GO" id="GO:0071949">
    <property type="term" value="F:FAD binding"/>
    <property type="evidence" value="ECO:0007669"/>
    <property type="project" value="InterPro"/>
</dbReference>
<feature type="domain" description="Acyl-CoA oxidase C-terminal" evidence="16">
    <location>
        <begin position="507"/>
        <end position="679"/>
    </location>
</feature>
<evidence type="ECO:0000256" key="13">
    <source>
        <dbReference type="PIRSR" id="PIRSR000168-1"/>
    </source>
</evidence>
<proteinExistence type="inferred from homology"/>
<dbReference type="SUPFAM" id="SSF56645">
    <property type="entry name" value="Acyl-CoA dehydrogenase NM domain-like"/>
    <property type="match status" value="1"/>
</dbReference>
<comment type="similarity">
    <text evidence="5 12">Belongs to the acyl-CoA oxidase family.</text>
</comment>
<dbReference type="EMBL" id="BSXN01000600">
    <property type="protein sequence ID" value="GME69182.1"/>
    <property type="molecule type" value="Genomic_DNA"/>
</dbReference>
<dbReference type="PANTHER" id="PTHR10909:SF352">
    <property type="entry name" value="ACYL-COENZYME A OXIDASE-LIKE PROTEIN"/>
    <property type="match status" value="1"/>
</dbReference>
<feature type="binding site" evidence="14">
    <location>
        <position position="158"/>
    </location>
    <ligand>
        <name>FAD</name>
        <dbReference type="ChEBI" id="CHEBI:57692"/>
    </ligand>
</feature>
<dbReference type="FunFam" id="1.20.140.10:FF:000015">
    <property type="entry name" value="Acyl-coenzyme A oxidase"/>
    <property type="match status" value="1"/>
</dbReference>
<dbReference type="PIRSF" id="PIRSF000168">
    <property type="entry name" value="Acyl-CoA_oxidase"/>
    <property type="match status" value="1"/>
</dbReference>
<dbReference type="SUPFAM" id="SSF47203">
    <property type="entry name" value="Acyl-CoA dehydrogenase C-terminal domain-like"/>
    <property type="match status" value="2"/>
</dbReference>
<organism evidence="20 21">
    <name type="scientific">Candida boidinii</name>
    <name type="common">Yeast</name>
    <dbReference type="NCBI Taxonomy" id="5477"/>
    <lineage>
        <taxon>Eukaryota</taxon>
        <taxon>Fungi</taxon>
        <taxon>Dikarya</taxon>
        <taxon>Ascomycota</taxon>
        <taxon>Saccharomycotina</taxon>
        <taxon>Pichiomycetes</taxon>
        <taxon>Pichiales</taxon>
        <taxon>Pichiaceae</taxon>
        <taxon>Ogataea</taxon>
        <taxon>Ogataea/Candida clade</taxon>
    </lineage>
</organism>
<dbReference type="Gene3D" id="1.10.540.10">
    <property type="entry name" value="Acyl-CoA dehydrogenase/oxidase, N-terminal domain"/>
    <property type="match status" value="1"/>
</dbReference>
<feature type="binding site" evidence="14">
    <location>
        <position position="197"/>
    </location>
    <ligand>
        <name>FAD</name>
        <dbReference type="ChEBI" id="CHEBI:57692"/>
    </ligand>
</feature>
<dbReference type="FunFam" id="2.40.110.10:FF:000003">
    <property type="entry name" value="Acyl-coenzyme A oxidase"/>
    <property type="match status" value="1"/>
</dbReference>
<comment type="cofactor">
    <cofactor evidence="2">
        <name>FAD</name>
        <dbReference type="ChEBI" id="CHEBI:57692"/>
    </cofactor>
</comment>
<keyword evidence="10" id="KW-0443">Lipid metabolism</keyword>
<evidence type="ECO:0000256" key="15">
    <source>
        <dbReference type="SAM" id="MobiDB-lite"/>
    </source>
</evidence>
<evidence type="ECO:0000256" key="4">
    <source>
        <dbReference type="ARBA" id="ARBA00004846"/>
    </source>
</evidence>
<name>A0A9W6WH36_CANBO</name>
<evidence type="ECO:0000259" key="18">
    <source>
        <dbReference type="Pfam" id="PF14749"/>
    </source>
</evidence>
<dbReference type="FunFam" id="1.10.540.10:FF:000018">
    <property type="entry name" value="Acyl-coenzyme A oxidase"/>
    <property type="match status" value="1"/>
</dbReference>
<keyword evidence="7 12" id="KW-0274">FAD</keyword>
<gene>
    <name evidence="20" type="ORF">Cboi02_000213100</name>
</gene>
<dbReference type="GO" id="GO:0033540">
    <property type="term" value="P:fatty acid beta-oxidation using acyl-CoA oxidase"/>
    <property type="evidence" value="ECO:0007669"/>
    <property type="project" value="TreeGrafter"/>
</dbReference>
<evidence type="ECO:0000256" key="9">
    <source>
        <dbReference type="ARBA" id="ARBA00023002"/>
    </source>
</evidence>
<evidence type="ECO:0000256" key="10">
    <source>
        <dbReference type="ARBA" id="ARBA00023098"/>
    </source>
</evidence>
<dbReference type="GO" id="GO:0003997">
    <property type="term" value="F:acyl-CoA oxidase activity"/>
    <property type="evidence" value="ECO:0007669"/>
    <property type="project" value="UniProtKB-EC"/>
</dbReference>
<accession>A0A9W6WH36</accession>
<keyword evidence="9" id="KW-0560">Oxidoreductase</keyword>
<reference evidence="20" key="1">
    <citation type="submission" date="2023-04" db="EMBL/GenBank/DDBJ databases">
        <title>Candida boidinii NBRC 10035.</title>
        <authorList>
            <person name="Ichikawa N."/>
            <person name="Sato H."/>
            <person name="Tonouchi N."/>
        </authorList>
    </citation>
    <scope>NUCLEOTIDE SEQUENCE</scope>
    <source>
        <strain evidence="20">NBRC 10035</strain>
    </source>
</reference>
<evidence type="ECO:0000256" key="1">
    <source>
        <dbReference type="ARBA" id="ARBA00001201"/>
    </source>
</evidence>
<sequence length="702" mass="79057">MSKILESRSVAPQPSKTLDAERANTDFNIDEMYEFLEGSKEKAILRQEIMSQLERDPVLKTDQSYYDLTKAEHREYTAKKIARLSQYLEQDMPDVAKFQERLNLIAIVDPQLGTRLGVHLGLFLSSIKGNGTDSQFNYWAFERGAASVRGIYGCFGMTELAHGSNVAGLETTATYDKSKREFIINTPHIGATKWWIGGAAHSATHSVCFARLIVDNKDYGVKTFVVPLRDNRHELLPGISIGDIGAKMGRDGIDNGWIQYSNVRIPKEYMLTKYSKVTDDGEVIEPPLAQLAYGALLGGRTTMVTDSFRMSERFITIALRYAAIRRQFADKGKQVENQLIDYPLHQRRLIPLLALTYGMSFASDNIQTQYSETLSELDRGAQSGDFDVLTKAIGKLKNLFGCSASLKSTLTWDTATLIDECRQSCGGHGYSSYNGFGKAYNDWVVQCTWEGDNNILATSAGRIIIQNLAKYLKTGKVSTSNNDFAFVRDYNKFKGDSSVLRDDKLNDLSSLLDSYTAVLIRLSESCIKIINENNGNSDIVSAERVALSKLFAYRFMLDKWILKINSLSKDSKIKPDLINLAKILSLYKIDEFSGFFLQFKILSTESLTNLQSVLKKLFVEIRPKIIGLTDSFKYSDFFINSPIGTYNGDAYQKYFDIVKIQNNPSISKAPYSEFFEKALHRGSIEEREDNEKSKKTLDILSK</sequence>
<dbReference type="InterPro" id="IPR012258">
    <property type="entry name" value="Acyl-CoA_oxidase"/>
</dbReference>
<evidence type="ECO:0000259" key="19">
    <source>
        <dbReference type="Pfam" id="PF22924"/>
    </source>
</evidence>
<dbReference type="Proteomes" id="UP001165120">
    <property type="component" value="Unassembled WGS sequence"/>
</dbReference>
<evidence type="ECO:0000256" key="12">
    <source>
        <dbReference type="PIRNR" id="PIRNR000168"/>
    </source>
</evidence>
<dbReference type="GO" id="GO:0005504">
    <property type="term" value="F:fatty acid binding"/>
    <property type="evidence" value="ECO:0007669"/>
    <property type="project" value="TreeGrafter"/>
</dbReference>
<dbReference type="Pfam" id="PF14749">
    <property type="entry name" value="Acyl-CoA_ox_N"/>
    <property type="match status" value="1"/>
</dbReference>
<dbReference type="InterPro" id="IPR055060">
    <property type="entry name" value="ACOX_C_alpha1"/>
</dbReference>
<keyword evidence="21" id="KW-1185">Reference proteome</keyword>
<feature type="domain" description="Acyl-coenzyme A oxidase N-terminal" evidence="18">
    <location>
        <begin position="28"/>
        <end position="139"/>
    </location>
</feature>
<evidence type="ECO:0000256" key="6">
    <source>
        <dbReference type="ARBA" id="ARBA00022630"/>
    </source>
</evidence>
<protein>
    <recommendedName>
        <fullName evidence="12">Acyl-coenzyme A oxidase</fullName>
    </recommendedName>
</protein>
<evidence type="ECO:0000256" key="8">
    <source>
        <dbReference type="ARBA" id="ARBA00022832"/>
    </source>
</evidence>
<dbReference type="PANTHER" id="PTHR10909">
    <property type="entry name" value="ELECTRON TRANSPORT OXIDOREDUCTASE"/>
    <property type="match status" value="1"/>
</dbReference>
<evidence type="ECO:0000259" key="16">
    <source>
        <dbReference type="Pfam" id="PF01756"/>
    </source>
</evidence>
<evidence type="ECO:0000256" key="11">
    <source>
        <dbReference type="ARBA" id="ARBA00023140"/>
    </source>
</evidence>
<evidence type="ECO:0000256" key="3">
    <source>
        <dbReference type="ARBA" id="ARBA00004275"/>
    </source>
</evidence>
<dbReference type="Pfam" id="PF01756">
    <property type="entry name" value="ACOX"/>
    <property type="match status" value="1"/>
</dbReference>
<evidence type="ECO:0000259" key="17">
    <source>
        <dbReference type="Pfam" id="PF02770"/>
    </source>
</evidence>
<comment type="pathway">
    <text evidence="4">Lipid metabolism; peroxisomal fatty acid beta-oxidation.</text>
</comment>
<keyword evidence="11" id="KW-0576">Peroxisome</keyword>
<comment type="catalytic activity">
    <reaction evidence="1">
        <text>a 2,3-saturated acyl-CoA + O2 = a (2E)-enoyl-CoA + H2O2</text>
        <dbReference type="Rhea" id="RHEA:38959"/>
        <dbReference type="ChEBI" id="CHEBI:15379"/>
        <dbReference type="ChEBI" id="CHEBI:16240"/>
        <dbReference type="ChEBI" id="CHEBI:58856"/>
        <dbReference type="ChEBI" id="CHEBI:65111"/>
        <dbReference type="EC" id="1.3.3.6"/>
    </reaction>
</comment>
<dbReference type="InterPro" id="IPR037069">
    <property type="entry name" value="AcylCoA_DH/ox_N_sf"/>
</dbReference>
<feature type="domain" description="Acyl-CoA oxidase C-alpha1" evidence="19">
    <location>
        <begin position="293"/>
        <end position="464"/>
    </location>
</feature>
<evidence type="ECO:0000256" key="7">
    <source>
        <dbReference type="ARBA" id="ARBA00022827"/>
    </source>
</evidence>
<comment type="subcellular location">
    <subcellularLocation>
        <location evidence="3">Peroxisome</location>
    </subcellularLocation>
</comment>
<dbReference type="InterPro" id="IPR029320">
    <property type="entry name" value="Acyl-CoA_ox_N"/>
</dbReference>
<evidence type="ECO:0000313" key="21">
    <source>
        <dbReference type="Proteomes" id="UP001165120"/>
    </source>
</evidence>
<dbReference type="InterPro" id="IPR006091">
    <property type="entry name" value="Acyl-CoA_Oxase/DH_mid-dom"/>
</dbReference>
<dbReference type="Gene3D" id="2.40.110.10">
    <property type="entry name" value="Butyryl-CoA Dehydrogenase, subunit A, domain 2"/>
    <property type="match status" value="1"/>
</dbReference>
<evidence type="ECO:0000256" key="14">
    <source>
        <dbReference type="PIRSR" id="PIRSR000168-2"/>
    </source>
</evidence>
<dbReference type="Pfam" id="PF22924">
    <property type="entry name" value="ACOX_C_alpha1"/>
    <property type="match status" value="1"/>
</dbReference>
<evidence type="ECO:0000256" key="2">
    <source>
        <dbReference type="ARBA" id="ARBA00001974"/>
    </source>
</evidence>
<dbReference type="GO" id="GO:0005777">
    <property type="term" value="C:peroxisome"/>
    <property type="evidence" value="ECO:0007669"/>
    <property type="project" value="UniProtKB-SubCell"/>
</dbReference>
<feature type="region of interest" description="Disordered" evidence="15">
    <location>
        <begin position="1"/>
        <end position="23"/>
    </location>
</feature>
<dbReference type="GO" id="GO:0055088">
    <property type="term" value="P:lipid homeostasis"/>
    <property type="evidence" value="ECO:0007669"/>
    <property type="project" value="TreeGrafter"/>
</dbReference>
<dbReference type="Pfam" id="PF02770">
    <property type="entry name" value="Acyl-CoA_dh_M"/>
    <property type="match status" value="1"/>
</dbReference>
<dbReference type="InterPro" id="IPR046373">
    <property type="entry name" value="Acyl-CoA_Oxase/DH_mid-dom_sf"/>
</dbReference>
<comment type="caution">
    <text evidence="20">The sequence shown here is derived from an EMBL/GenBank/DDBJ whole genome shotgun (WGS) entry which is preliminary data.</text>
</comment>